<evidence type="ECO:0000259" key="1">
    <source>
        <dbReference type="PROSITE" id="PS51707"/>
    </source>
</evidence>
<evidence type="ECO:0000313" key="3">
    <source>
        <dbReference type="Proteomes" id="UP000830055"/>
    </source>
</evidence>
<dbReference type="Proteomes" id="UP000830055">
    <property type="component" value="Chromosome"/>
</dbReference>
<dbReference type="RefSeq" id="WP_284151249.1">
    <property type="nucleotide sequence ID" value="NZ_AP025516.1"/>
</dbReference>
<reference evidence="2 3" key="1">
    <citation type="submission" date="2022-01" db="EMBL/GenBank/DDBJ databases">
        <title>Desulfofustis limnae sp. nov., a novel mesophilic sulfate-reducing bacterium isolated from marsh soil.</title>
        <authorList>
            <person name="Watanabe M."/>
            <person name="Takahashi A."/>
            <person name="Kojima H."/>
            <person name="Fukui M."/>
        </authorList>
    </citation>
    <scope>NUCLEOTIDE SEQUENCE [LARGE SCALE GENOMIC DNA]</scope>
    <source>
        <strain evidence="2 3">PPLL</strain>
    </source>
</reference>
<gene>
    <name evidence="2" type="ORF">DPPLL_22020</name>
</gene>
<dbReference type="CDD" id="cd07891">
    <property type="entry name" value="CYTH-like_CthTTM-like_1"/>
    <property type="match status" value="1"/>
</dbReference>
<dbReference type="SUPFAM" id="SSF55154">
    <property type="entry name" value="CYTH-like phosphatases"/>
    <property type="match status" value="1"/>
</dbReference>
<proteinExistence type="predicted"/>
<feature type="domain" description="CYTH" evidence="1">
    <location>
        <begin position="2"/>
        <end position="148"/>
    </location>
</feature>
<keyword evidence="3" id="KW-1185">Reference proteome</keyword>
<dbReference type="PROSITE" id="PS51707">
    <property type="entry name" value="CYTH"/>
    <property type="match status" value="1"/>
</dbReference>
<protein>
    <submittedName>
        <fullName evidence="2">CYTH domain-containing protein</fullName>
    </submittedName>
</protein>
<dbReference type="PANTHER" id="PTHR40114:SF1">
    <property type="entry name" value="SLR0698 PROTEIN"/>
    <property type="match status" value="1"/>
</dbReference>
<evidence type="ECO:0000313" key="2">
    <source>
        <dbReference type="EMBL" id="BDD87837.1"/>
    </source>
</evidence>
<dbReference type="Pfam" id="PF01928">
    <property type="entry name" value="CYTH"/>
    <property type="match status" value="1"/>
</dbReference>
<dbReference type="PANTHER" id="PTHR40114">
    <property type="entry name" value="SLR0698 PROTEIN"/>
    <property type="match status" value="1"/>
</dbReference>
<dbReference type="PIRSF" id="PIRSF016487">
    <property type="entry name" value="CYTH_UCP016487"/>
    <property type="match status" value="1"/>
</dbReference>
<dbReference type="EMBL" id="AP025516">
    <property type="protein sequence ID" value="BDD87837.1"/>
    <property type="molecule type" value="Genomic_DNA"/>
</dbReference>
<accession>A0ABM7WA28</accession>
<organism evidence="2 3">
    <name type="scientific">Desulfofustis limnaeus</name>
    <dbReference type="NCBI Taxonomy" id="2740163"/>
    <lineage>
        <taxon>Bacteria</taxon>
        <taxon>Pseudomonadati</taxon>
        <taxon>Thermodesulfobacteriota</taxon>
        <taxon>Desulfobulbia</taxon>
        <taxon>Desulfobulbales</taxon>
        <taxon>Desulfocapsaceae</taxon>
        <taxon>Desulfofustis</taxon>
    </lineage>
</organism>
<sequence length="159" mass="18252">MGIEIERKFLVTGDEWRHGAVGTPYRQGYLLADRECTVRVRTAGTRGYLTVKGAGTGLCRPEFEYQIPLVDAEEMLATLCQGSVVEKVRYRLDFAGHLWEIDEFGGDNRGLLLAEIELHHEDQPFARPPWVGREVTGVSRYHNAFLSRQPYRTWPEQDR</sequence>
<dbReference type="InterPro" id="IPR033469">
    <property type="entry name" value="CYTH-like_dom_sf"/>
</dbReference>
<dbReference type="InterPro" id="IPR012042">
    <property type="entry name" value="NeuTTM/CthTTM-like"/>
</dbReference>
<dbReference type="InterPro" id="IPR023577">
    <property type="entry name" value="CYTH_domain"/>
</dbReference>
<name>A0ABM7WA28_9BACT</name>
<dbReference type="SMART" id="SM01118">
    <property type="entry name" value="CYTH"/>
    <property type="match status" value="1"/>
</dbReference>
<dbReference type="Gene3D" id="2.40.320.10">
    <property type="entry name" value="Hypothetical Protein Pfu-838710-001"/>
    <property type="match status" value="1"/>
</dbReference>